<dbReference type="EMBL" id="MU394327">
    <property type="protein sequence ID" value="KAI6085247.1"/>
    <property type="molecule type" value="Genomic_DNA"/>
</dbReference>
<protein>
    <submittedName>
        <fullName evidence="1">Kinase-like protein</fullName>
    </submittedName>
</protein>
<gene>
    <name evidence="1" type="ORF">F4821DRAFT_152015</name>
</gene>
<sequence>MAGEQPDPDSVPATPDELIDREGLGSPASPSSITSSEASTPLETPNELPAEPPKRMPSLRSVSDPQNPGQLMSASSSPLGVLSTARRPAAAAHMSTGRLPEDLSAKMRAFHLSRQGSSPSSSQQATPAAAPSPGGPMIGGLPRNLQIPGGVPRPGAPAFPKSAPTIPSMPTKGGGLAGKRRFGLKLGDMGGGPPPPSPVSTDSSAGSQPTPIHNGNAHMSQMKQFEEYIDSEKGYLTFKGKAIITNKGVNFSDGAVFRISLDEVEKLDELGKGNYGTVYKVRHTKPRVPRFGPGLSGSKSASLPGLPTGPQDKTDEETKSGFTSGMVMAMKEIRLELDEAKLTTILKELVILHECASPYIIEFYGAFFQESAVYMCLEYMDGGSIDKLYSGGIPENVLRKITYCTVMGLKELKDKHNIIHRDVKPTNILINTRGQVKICDFGVSGNLVASIAKTNIGCQSYMAPERISGGSFMQAGSGDGTYSVQSDIWSLGLTIIECGMGKYPYPPEVSSTIFSQLSAIVEGDPPDLPDKYTEAARLFVHGCLHKVPKLRPTYTALLASEWLQDLTKPETITEEEEEEEENDASAEALAGAAGKLDLSHSSTEDAEVSEWVKGVLQKKQSGQYGESTGQPALHHAPLDAVSPMASPQIGK</sequence>
<dbReference type="Proteomes" id="UP001497680">
    <property type="component" value="Unassembled WGS sequence"/>
</dbReference>
<proteinExistence type="predicted"/>
<evidence type="ECO:0000313" key="1">
    <source>
        <dbReference type="EMBL" id="KAI6085247.1"/>
    </source>
</evidence>
<comment type="caution">
    <text evidence="1">The sequence shown here is derived from an EMBL/GenBank/DDBJ whole genome shotgun (WGS) entry which is preliminary data.</text>
</comment>
<organism evidence="1 2">
    <name type="scientific">Hypoxylon rubiginosum</name>
    <dbReference type="NCBI Taxonomy" id="110542"/>
    <lineage>
        <taxon>Eukaryota</taxon>
        <taxon>Fungi</taxon>
        <taxon>Dikarya</taxon>
        <taxon>Ascomycota</taxon>
        <taxon>Pezizomycotina</taxon>
        <taxon>Sordariomycetes</taxon>
        <taxon>Xylariomycetidae</taxon>
        <taxon>Xylariales</taxon>
        <taxon>Hypoxylaceae</taxon>
        <taxon>Hypoxylon</taxon>
    </lineage>
</organism>
<keyword evidence="2" id="KW-1185">Reference proteome</keyword>
<accession>A0ACC0CXM5</accession>
<name>A0ACC0CXM5_9PEZI</name>
<evidence type="ECO:0000313" key="2">
    <source>
        <dbReference type="Proteomes" id="UP001497680"/>
    </source>
</evidence>
<reference evidence="1 2" key="1">
    <citation type="journal article" date="2022" name="New Phytol.">
        <title>Ecological generalism drives hyperdiversity of secondary metabolite gene clusters in xylarialean endophytes.</title>
        <authorList>
            <person name="Franco M.E.E."/>
            <person name="Wisecaver J.H."/>
            <person name="Arnold A.E."/>
            <person name="Ju Y.M."/>
            <person name="Slot J.C."/>
            <person name="Ahrendt S."/>
            <person name="Moore L.P."/>
            <person name="Eastman K.E."/>
            <person name="Scott K."/>
            <person name="Konkel Z."/>
            <person name="Mondo S.J."/>
            <person name="Kuo A."/>
            <person name="Hayes R.D."/>
            <person name="Haridas S."/>
            <person name="Andreopoulos B."/>
            <person name="Riley R."/>
            <person name="LaButti K."/>
            <person name="Pangilinan J."/>
            <person name="Lipzen A."/>
            <person name="Amirebrahimi M."/>
            <person name="Yan J."/>
            <person name="Adam C."/>
            <person name="Keymanesh K."/>
            <person name="Ng V."/>
            <person name="Louie K."/>
            <person name="Northen T."/>
            <person name="Drula E."/>
            <person name="Henrissat B."/>
            <person name="Hsieh H.M."/>
            <person name="Youens-Clark K."/>
            <person name="Lutzoni F."/>
            <person name="Miadlikowska J."/>
            <person name="Eastwood D.C."/>
            <person name="Hamelin R.C."/>
            <person name="Grigoriev I.V."/>
            <person name="U'Ren J.M."/>
        </authorList>
    </citation>
    <scope>NUCLEOTIDE SEQUENCE [LARGE SCALE GENOMIC DNA]</scope>
    <source>
        <strain evidence="1 2">ER1909</strain>
    </source>
</reference>